<evidence type="ECO:0000313" key="1">
    <source>
        <dbReference type="EMBL" id="KAF4029842.1"/>
    </source>
</evidence>
<accession>A0A833W5W6</accession>
<name>A0A833W5W6_PHYIN</name>
<dbReference type="Proteomes" id="UP000602510">
    <property type="component" value="Unassembled WGS sequence"/>
</dbReference>
<dbReference type="EMBL" id="WSZM01000749">
    <property type="protein sequence ID" value="KAF4029842.1"/>
    <property type="molecule type" value="Genomic_DNA"/>
</dbReference>
<dbReference type="SUPFAM" id="SSF47473">
    <property type="entry name" value="EF-hand"/>
    <property type="match status" value="1"/>
</dbReference>
<gene>
    <name evidence="1" type="ORF">GN244_ATG18417</name>
</gene>
<keyword evidence="2" id="KW-1185">Reference proteome</keyword>
<dbReference type="InterPro" id="IPR011992">
    <property type="entry name" value="EF-hand-dom_pair"/>
</dbReference>
<sequence>MGITISQPTDGSECQDSPLAVAAVAEITQLFAVTLVQLQALHAIWFAAGSKDDGDLASREADLSCEEFEEALNSVGFAAADRAIFDRLFTLLDRTGDDRIFAIQFLIGTSALLRGSLDVKLQAALQFASDADKSSGLEEGLSPEGLNFALTTLASIAGFFGDPPVAAHDVRRVVDDVCGTDGCYSCQELVKDLEDHPFVQQYVYHNTES</sequence>
<dbReference type="AlphaFoldDB" id="A0A833W5W6"/>
<comment type="caution">
    <text evidence="1">The sequence shown here is derived from an EMBL/GenBank/DDBJ whole genome shotgun (WGS) entry which is preliminary data.</text>
</comment>
<dbReference type="Gene3D" id="1.10.238.10">
    <property type="entry name" value="EF-hand"/>
    <property type="match status" value="1"/>
</dbReference>
<evidence type="ECO:0000313" key="2">
    <source>
        <dbReference type="Proteomes" id="UP000602510"/>
    </source>
</evidence>
<evidence type="ECO:0008006" key="3">
    <source>
        <dbReference type="Google" id="ProtNLM"/>
    </source>
</evidence>
<protein>
    <recommendedName>
        <fullName evidence="3">EF-hand domain-containing protein</fullName>
    </recommendedName>
</protein>
<organism evidence="1 2">
    <name type="scientific">Phytophthora infestans</name>
    <name type="common">Potato late blight agent</name>
    <name type="synonym">Botrytis infestans</name>
    <dbReference type="NCBI Taxonomy" id="4787"/>
    <lineage>
        <taxon>Eukaryota</taxon>
        <taxon>Sar</taxon>
        <taxon>Stramenopiles</taxon>
        <taxon>Oomycota</taxon>
        <taxon>Peronosporomycetes</taxon>
        <taxon>Peronosporales</taxon>
        <taxon>Peronosporaceae</taxon>
        <taxon>Phytophthora</taxon>
    </lineage>
</organism>
<reference evidence="1" key="1">
    <citation type="submission" date="2020-04" db="EMBL/GenBank/DDBJ databases">
        <title>Hybrid Assembly of Korean Phytophthora infestans isolates.</title>
        <authorList>
            <person name="Prokchorchik M."/>
            <person name="Lee Y."/>
            <person name="Seo J."/>
            <person name="Cho J.-H."/>
            <person name="Park Y.-E."/>
            <person name="Jang D.-C."/>
            <person name="Im J.-S."/>
            <person name="Choi J.-G."/>
            <person name="Park H.-J."/>
            <person name="Lee G.-B."/>
            <person name="Lee Y.-G."/>
            <person name="Hong S.-Y."/>
            <person name="Cho K."/>
            <person name="Sohn K.H."/>
        </authorList>
    </citation>
    <scope>NUCLEOTIDE SEQUENCE</scope>
    <source>
        <strain evidence="1">KR_1_A1</strain>
    </source>
</reference>
<proteinExistence type="predicted"/>